<dbReference type="HOGENOM" id="CLU_025324_0_0_14"/>
<protein>
    <submittedName>
        <fullName evidence="2">Uncharacterized protein</fullName>
    </submittedName>
</protein>
<keyword evidence="3" id="KW-1185">Reference proteome</keyword>
<proteinExistence type="predicted"/>
<dbReference type="Proteomes" id="UP000013964">
    <property type="component" value="Chromosome"/>
</dbReference>
<dbReference type="eggNOG" id="COG1520">
    <property type="taxonomic scope" value="Bacteria"/>
</dbReference>
<dbReference type="PATRIC" id="fig|1276227.3.peg.519"/>
<evidence type="ECO:0000313" key="3">
    <source>
        <dbReference type="Proteomes" id="UP000013964"/>
    </source>
</evidence>
<dbReference type="SUPFAM" id="SSF63829">
    <property type="entry name" value="Calcium-dependent phosphotriesterase"/>
    <property type="match status" value="1"/>
</dbReference>
<dbReference type="KEGG" id="scr:SCHRY_v1c05180"/>
<sequence>MENKVQVFFDSMCNSCQYKFKKVINVAKKNALKDLYDLQVFLCTVDKNRSINEDNGVVPLAFIFCKQDSYVFFWKEDLYNGDGSSKIKIFNNRLILSQATIDRIKEHNANNNELTVVKKKQTQDITSKLISENNTSIVKHFNRQMVIMNRQNLLHSLKTRKMILSIVLVIILLFATTGGVLGWYFSRLENKIINVQNPNYNWRINLNEHLKDRDLGGIDNNVEETILAAVKVKNSVVQIEDLYVKNATKISATVGVKSSSSLYDPNSSVDVHFVARYVTLATDVKQRSFPDVNLDEKPEREELMAIIFEANKELRTGQVKIKNIQGANEIVTADLTVLKSSDRYLPTDTLKLYFSSDNRKLLAEVLTNQELGDIINKKPETIIDKIRELNPEVYVDEIEFVADSITSKQALIKVKMDSTDYIVNNDVIKVNYRVFNPNIGTIKGKVKQPADKKFDNNVESIVQIKNDVILAATWGSTIYQLNSNGTIIEQVEQPADKKFDDFLTALVKISDNIILAASLKSIYQLNSNGTIIEQVEQPADKKFDDFLTALVKISDNIILVGTAKGSIYQLNPDGTIIVQVVNKGFDDRISSLVKLSNGTILASSGNSIYQLNEDGTIKTKVEQPEGKKFDNYLESFVQLSDDTILVADKNSIYQLNEDGTIKIKVEQPEGKKFDTYLQSLVQLSDDTILAGTWSFADLPGSLASIYQLNWE</sequence>
<keyword evidence="1" id="KW-1133">Transmembrane helix</keyword>
<keyword evidence="1" id="KW-0472">Membrane</keyword>
<dbReference type="EMBL" id="CP005077">
    <property type="protein sequence ID" value="AGM25096.1"/>
    <property type="molecule type" value="Genomic_DNA"/>
</dbReference>
<dbReference type="AlphaFoldDB" id="R4UIF6"/>
<evidence type="ECO:0000256" key="1">
    <source>
        <dbReference type="SAM" id="Phobius"/>
    </source>
</evidence>
<dbReference type="InterPro" id="IPR015943">
    <property type="entry name" value="WD40/YVTN_repeat-like_dom_sf"/>
</dbReference>
<reference evidence="2 3" key="1">
    <citation type="journal article" date="2013" name="Genome Biol. Evol.">
        <title>Complete genomes of two dipteran-associated spiroplasmas provided insights into the origin, dynamics, and impacts of viral invasion in spiroplasma.</title>
        <authorList>
            <person name="Ku C."/>
            <person name="Lo W.S."/>
            <person name="Chen L.L."/>
            <person name="Kuo C.H."/>
        </authorList>
    </citation>
    <scope>NUCLEOTIDE SEQUENCE [LARGE SCALE GENOMIC DNA]</scope>
    <source>
        <strain evidence="2 3">DF-1</strain>
    </source>
</reference>
<gene>
    <name evidence="2" type="ORF">SCHRY_v1c05180</name>
</gene>
<name>R4UIF6_9MOLU</name>
<feature type="transmembrane region" description="Helical" evidence="1">
    <location>
        <begin position="162"/>
        <end position="185"/>
    </location>
</feature>
<dbReference type="RefSeq" id="WP_016338921.1">
    <property type="nucleotide sequence ID" value="NC_021280.1"/>
</dbReference>
<dbReference type="Gene3D" id="2.130.10.10">
    <property type="entry name" value="YVTN repeat-like/Quinoprotein amine dehydrogenase"/>
    <property type="match status" value="1"/>
</dbReference>
<keyword evidence="1" id="KW-0812">Transmembrane</keyword>
<organism evidence="2 3">
    <name type="scientific">Spiroplasma chrysopicola DF-1</name>
    <dbReference type="NCBI Taxonomy" id="1276227"/>
    <lineage>
        <taxon>Bacteria</taxon>
        <taxon>Bacillati</taxon>
        <taxon>Mycoplasmatota</taxon>
        <taxon>Mollicutes</taxon>
        <taxon>Entomoplasmatales</taxon>
        <taxon>Spiroplasmataceae</taxon>
        <taxon>Spiroplasma</taxon>
    </lineage>
</organism>
<evidence type="ECO:0000313" key="2">
    <source>
        <dbReference type="EMBL" id="AGM25096.1"/>
    </source>
</evidence>
<accession>R4UIF6</accession>